<dbReference type="InterPro" id="IPR022038">
    <property type="entry name" value="Ig-like_bact"/>
</dbReference>
<dbReference type="SUPFAM" id="SSF50370">
    <property type="entry name" value="Ricin B-like lectins"/>
    <property type="match status" value="2"/>
</dbReference>
<proteinExistence type="predicted"/>
<gene>
    <name evidence="3" type="ORF">K340107D12_12960</name>
</gene>
<dbReference type="InterPro" id="IPR002105">
    <property type="entry name" value="Dockerin_1_rpt"/>
</dbReference>
<dbReference type="PROSITE" id="PS50231">
    <property type="entry name" value="RICIN_B_LECTIN"/>
    <property type="match status" value="2"/>
</dbReference>
<dbReference type="Proteomes" id="UP001600941">
    <property type="component" value="Unassembled WGS sequence"/>
</dbReference>
<dbReference type="InterPro" id="IPR044060">
    <property type="entry name" value="Bacterial_rp_domain"/>
</dbReference>
<dbReference type="PANTHER" id="PTHR38792:SF3">
    <property type="entry name" value="BNR_ASP-BOX REPEAT DOMAIN PROTEIN (AFU_ORTHOLOGUE AFUA_7G06430)-RELATED"/>
    <property type="match status" value="1"/>
</dbReference>
<dbReference type="SUPFAM" id="SSF50939">
    <property type="entry name" value="Sialidases"/>
    <property type="match status" value="1"/>
</dbReference>
<dbReference type="Pfam" id="PF14200">
    <property type="entry name" value="RicinB_lectin_2"/>
    <property type="match status" value="2"/>
</dbReference>
<dbReference type="CDD" id="cd00161">
    <property type="entry name" value="beta-trefoil_Ricin-like"/>
    <property type="match status" value="2"/>
</dbReference>
<dbReference type="Gene3D" id="2.60.40.3630">
    <property type="match status" value="1"/>
</dbReference>
<dbReference type="Gene3D" id="2.80.10.50">
    <property type="match status" value="2"/>
</dbReference>
<sequence>MMKKAHLLKCLSGALVLTAAVAASCVSVAAESTSGIIYETPDGWTPDTYGTRNSAVSPRAIQLQYQDNEEDNGKMLVTWEFGVIENADNGKVFPIYESLDAGETWESVGNVIETQNQTPENADNRWGMECCPELYELPGDVGDMKKGGIVCIGCVCPKDLSKTHFDMYYSEDLGRTWEFKSSLVTDGGRNYMGDDPVWEPFILYDEPTSSLICYYSDERYSQWNQKLVYQSTTDGLTWDEAVDVVAWTDPGMRPGMPIVTQLENGYYVMVYEAVGLNNNNPIPCNYKLSLYPNDPFHWDAEDVGITYGYGGSPYCLKLDNGYVAMTASKESGVFINTKKDLTGEWIVYDTGVPTGYNRQLIQLKDGELYILSCGFPDKGYQNTVSWGKMDVNSRLIPEDAVNIINQYTGRYMCVWSSSKDDNARVVGWTNSGSLDLNWTLEKVSADNQEYYKIINVNSGKVLTPSSDNSLVQMPYDEQNKAQFWSIQETENGNKIINVSTGLLLSSNERKENSGTASQVALYLEEDKGTETQLWNIGSAVGDAVSYNIINGIDNETAALYPNGGSVKAGADQYFIIQAKQGYKISGVQVNGNPVKVTGTWFKVSNVNSDLNITADYEAVREDARFVTNKESGKMLCLPKSSTKEGEKILEWTRELNNNFYWILEPVTGNGAYQIKNLNSNKVLSVEDASMEAGAAVVQTGNDSDADLWLVTEMENGYFSIINSNSGLALTRGEADKIGDRYAVQQPYTGADSQLWNLEFVRSRQLYTIQTEAAGNGTVTANRIQAGEGETVYLTVTPDEGYELTEAGLTVNGTAIQGTSFVMPAEDVNVQAVFNETVQEAVLESVEIKTLPDKLSYLVNEDMNLTGIVLSATFSDGSTKEITDIELMQVKGFDSAAPGNILITVTYTENGVSKSVDFQISVQIPADMTALNLAIAMGTELEKEQVINHSFTDESYAAVETALAAARAVAENSMSAQKDADQALLDLIEAYANLENGTVNFGLQAAISGTMVIMEDPATAAIYSEESIQNVETALKAAQETAENPDASQEEINSSTRMLITAVNNLLKKEDSRLHRLLLVADRILESAEKYTSTSIAVLQGAVDMAKEAAGNPDASEDELNQAYNSLAEALANIQMRGNKDELQDSVNKACEILANKDRYVTASLEGLEAVNTEAAAVLTDKDAIQEEINAVLARLIQEMLDVRLLGDVNNDKTVDTKDASILLKFTAEMTELSSDSLDAADVNRDQVQDTKDVTQILKMAAEEITSF</sequence>
<organism evidence="3 4">
    <name type="scientific">Blautia parvula</name>
    <dbReference type="NCBI Taxonomy" id="2877527"/>
    <lineage>
        <taxon>Bacteria</taxon>
        <taxon>Bacillati</taxon>
        <taxon>Bacillota</taxon>
        <taxon>Clostridia</taxon>
        <taxon>Lachnospirales</taxon>
        <taxon>Lachnospiraceae</taxon>
        <taxon>Blautia</taxon>
    </lineage>
</organism>
<keyword evidence="4" id="KW-1185">Reference proteome</keyword>
<dbReference type="SUPFAM" id="SSF63446">
    <property type="entry name" value="Type I dockerin domain"/>
    <property type="match status" value="1"/>
</dbReference>
<dbReference type="RefSeq" id="WP_118743304.1">
    <property type="nucleotide sequence ID" value="NZ_AP031413.1"/>
</dbReference>
<dbReference type="Pfam" id="PF00404">
    <property type="entry name" value="Dockerin_1"/>
    <property type="match status" value="1"/>
</dbReference>
<dbReference type="Gene3D" id="1.20.1270.70">
    <property type="entry name" value="Designed single chain three-helix bundle"/>
    <property type="match status" value="1"/>
</dbReference>
<dbReference type="CDD" id="cd14256">
    <property type="entry name" value="Dockerin_I"/>
    <property type="match status" value="1"/>
</dbReference>
<protein>
    <recommendedName>
        <fullName evidence="2">Dockerin domain-containing protein</fullName>
    </recommendedName>
</protein>
<reference evidence="3 4" key="1">
    <citation type="submission" date="2024-04" db="EMBL/GenBank/DDBJ databases">
        <title>Defined microbial consortia suppress multidrug-resistant proinflammatory Enterobacteriaceae via ecological control.</title>
        <authorList>
            <person name="Furuichi M."/>
            <person name="Kawaguchi T."/>
            <person name="Pust M."/>
            <person name="Yasuma K."/>
            <person name="Plichta D."/>
            <person name="Hasegawa N."/>
            <person name="Ohya T."/>
            <person name="Bhattarai S."/>
            <person name="Sasajima S."/>
            <person name="Aoto Y."/>
            <person name="Tuganbaev T."/>
            <person name="Yaginuma M."/>
            <person name="Ueda M."/>
            <person name="Okahashi N."/>
            <person name="Amafuji K."/>
            <person name="Kiridooshi Y."/>
            <person name="Sugita K."/>
            <person name="Strazar M."/>
            <person name="Skelly A."/>
            <person name="Suda W."/>
            <person name="Hattori M."/>
            <person name="Nakamoto N."/>
            <person name="Caballero S."/>
            <person name="Norman J."/>
            <person name="Olle B."/>
            <person name="Tanoue T."/>
            <person name="Arita M."/>
            <person name="Bucci V."/>
            <person name="Atarashi K."/>
            <person name="Xavier R."/>
            <person name="Honda K."/>
        </authorList>
    </citation>
    <scope>NUCLEOTIDE SEQUENCE [LARGE SCALE GENOMIC DNA]</scope>
    <source>
        <strain evidence="4">k34-0107-D12</strain>
    </source>
</reference>
<dbReference type="InterPro" id="IPR000772">
    <property type="entry name" value="Ricin_B_lectin"/>
</dbReference>
<dbReference type="Gene3D" id="2.120.10.10">
    <property type="match status" value="1"/>
</dbReference>
<feature type="signal peptide" evidence="1">
    <location>
        <begin position="1"/>
        <end position="29"/>
    </location>
</feature>
<dbReference type="InterPro" id="IPR035992">
    <property type="entry name" value="Ricin_B-like_lectins"/>
</dbReference>
<dbReference type="Pfam" id="PF07523">
    <property type="entry name" value="Big_3"/>
    <property type="match status" value="1"/>
</dbReference>
<dbReference type="PROSITE" id="PS51766">
    <property type="entry name" value="DOCKERIN"/>
    <property type="match status" value="1"/>
</dbReference>
<accession>A0ABQ0BPL9</accession>
<dbReference type="InterPro" id="IPR016134">
    <property type="entry name" value="Dockerin_dom"/>
</dbReference>
<comment type="caution">
    <text evidence="3">The sequence shown here is derived from an EMBL/GenBank/DDBJ whole genome shotgun (WGS) entry which is preliminary data.</text>
</comment>
<dbReference type="Pfam" id="PF18998">
    <property type="entry name" value="Flg_new_2"/>
    <property type="match status" value="1"/>
</dbReference>
<dbReference type="Gene3D" id="1.10.1330.10">
    <property type="entry name" value="Dockerin domain"/>
    <property type="match status" value="1"/>
</dbReference>
<name>A0ABQ0BPL9_9FIRM</name>
<dbReference type="SMART" id="SM00458">
    <property type="entry name" value="RICIN"/>
    <property type="match status" value="2"/>
</dbReference>
<dbReference type="CDD" id="cd15482">
    <property type="entry name" value="Sialidase_non-viral"/>
    <property type="match status" value="1"/>
</dbReference>
<dbReference type="PROSITE" id="PS51257">
    <property type="entry name" value="PROKAR_LIPOPROTEIN"/>
    <property type="match status" value="1"/>
</dbReference>
<dbReference type="PANTHER" id="PTHR38792">
    <property type="entry name" value="BNR/ASP-BOX REPEAT DOMAIN PROTEIN (AFU_ORTHOLOGUE AFUA_7G06430)-RELATED"/>
    <property type="match status" value="1"/>
</dbReference>
<dbReference type="Gene3D" id="1.20.1270.90">
    <property type="entry name" value="AF1782-like"/>
    <property type="match status" value="3"/>
</dbReference>
<feature type="chain" id="PRO_5046420870" description="Dockerin domain-containing protein" evidence="1">
    <location>
        <begin position="30"/>
        <end position="1267"/>
    </location>
</feature>
<dbReference type="InterPro" id="IPR036278">
    <property type="entry name" value="Sialidase_sf"/>
</dbReference>
<dbReference type="InterPro" id="IPR036439">
    <property type="entry name" value="Dockerin_dom_sf"/>
</dbReference>
<keyword evidence="1" id="KW-0732">Signal</keyword>
<dbReference type="Pfam" id="PF07554">
    <property type="entry name" value="FIVAR"/>
    <property type="match status" value="3"/>
</dbReference>
<feature type="domain" description="Dockerin" evidence="2">
    <location>
        <begin position="1201"/>
        <end position="1267"/>
    </location>
</feature>
<evidence type="ECO:0000259" key="2">
    <source>
        <dbReference type="PROSITE" id="PS51766"/>
    </source>
</evidence>
<evidence type="ECO:0000313" key="3">
    <source>
        <dbReference type="EMBL" id="GAA6498480.1"/>
    </source>
</evidence>
<dbReference type="EMBL" id="BAABZQ010000001">
    <property type="protein sequence ID" value="GAA6498480.1"/>
    <property type="molecule type" value="Genomic_DNA"/>
</dbReference>
<evidence type="ECO:0000256" key="1">
    <source>
        <dbReference type="SAM" id="SignalP"/>
    </source>
</evidence>
<evidence type="ECO:0000313" key="4">
    <source>
        <dbReference type="Proteomes" id="UP001600941"/>
    </source>
</evidence>